<proteinExistence type="inferred from homology"/>
<dbReference type="EC" id="2.1.1.37" evidence="1"/>
<keyword evidence="2 6" id="KW-0489">Methyltransferase</keyword>
<dbReference type="InterPro" id="IPR001525">
    <property type="entry name" value="C5_MeTfrase"/>
</dbReference>
<dbReference type="PANTHER" id="PTHR10629">
    <property type="entry name" value="CYTOSINE-SPECIFIC METHYLTRANSFERASE"/>
    <property type="match status" value="1"/>
</dbReference>
<evidence type="ECO:0000256" key="1">
    <source>
        <dbReference type="ARBA" id="ARBA00011975"/>
    </source>
</evidence>
<name>A0ABX2CXA8_9CYAN</name>
<dbReference type="PROSITE" id="PS51679">
    <property type="entry name" value="SAM_MT_C5"/>
    <property type="match status" value="1"/>
</dbReference>
<evidence type="ECO:0000313" key="9">
    <source>
        <dbReference type="Proteomes" id="UP000702425"/>
    </source>
</evidence>
<sequence length="312" mass="36347">MTLCVLCLFFFLCYRYLLSGYGKGKMKSLGKHIESDDRNFLYQEFIRVVQFYKPLFFVIENVNYLRNHWIFSTLKKDLEKGLITKSDDYPGYELRDQILTASDYGVPQIRKRLFIVGRRKDRNLTFEFPDAKTGSPVSVGEAIGDLPELKPISLPLKSKSTAPKQIDVPKAYHFSPESEYQKLMRTQPCDTVMNHMCRSHNDKDLHIFSIMPQGGIYKNIPDELKRYSALSFEDKYKRLHWDKPSWTLTAHMQKDCLAYIHPRQTRSISVREAARLQSFPDHFVFDAPMTKMFELVGNSVPPLLAEMIVLHS</sequence>
<evidence type="ECO:0000256" key="6">
    <source>
        <dbReference type="PROSITE-ProRule" id="PRU01016"/>
    </source>
</evidence>
<evidence type="ECO:0000256" key="5">
    <source>
        <dbReference type="ARBA" id="ARBA00022747"/>
    </source>
</evidence>
<evidence type="ECO:0000313" key="8">
    <source>
        <dbReference type="EMBL" id="NQE34793.1"/>
    </source>
</evidence>
<feature type="active site" evidence="6">
    <location>
        <position position="13"/>
    </location>
</feature>
<gene>
    <name evidence="8" type="primary">bspRIM_1</name>
    <name evidence="8" type="ORF">E5S67_02522</name>
</gene>
<dbReference type="InterPro" id="IPR029063">
    <property type="entry name" value="SAM-dependent_MTases_sf"/>
</dbReference>
<comment type="caution">
    <text evidence="8">The sequence shown here is derived from an EMBL/GenBank/DDBJ whole genome shotgun (WGS) entry which is preliminary data.</text>
</comment>
<dbReference type="EMBL" id="SRRZ01000039">
    <property type="protein sequence ID" value="NQE34793.1"/>
    <property type="molecule type" value="Genomic_DNA"/>
</dbReference>
<keyword evidence="9" id="KW-1185">Reference proteome</keyword>
<dbReference type="Gene3D" id="3.40.50.150">
    <property type="entry name" value="Vaccinia Virus protein VP39"/>
    <property type="match status" value="1"/>
</dbReference>
<comment type="similarity">
    <text evidence="6 7">Belongs to the class I-like SAM-binding methyltransferase superfamily. C5-methyltransferase family.</text>
</comment>
<keyword evidence="5" id="KW-0680">Restriction system</keyword>
<dbReference type="GO" id="GO:0032259">
    <property type="term" value="P:methylation"/>
    <property type="evidence" value="ECO:0007669"/>
    <property type="project" value="UniProtKB-KW"/>
</dbReference>
<keyword evidence="4 6" id="KW-0949">S-adenosyl-L-methionine</keyword>
<evidence type="ECO:0000256" key="7">
    <source>
        <dbReference type="RuleBase" id="RU000416"/>
    </source>
</evidence>
<evidence type="ECO:0000256" key="2">
    <source>
        <dbReference type="ARBA" id="ARBA00022603"/>
    </source>
</evidence>
<keyword evidence="3 6" id="KW-0808">Transferase</keyword>
<dbReference type="PANTHER" id="PTHR10629:SF52">
    <property type="entry name" value="DNA (CYTOSINE-5)-METHYLTRANSFERASE 1"/>
    <property type="match status" value="1"/>
</dbReference>
<dbReference type="Pfam" id="PF00145">
    <property type="entry name" value="DNA_methylase"/>
    <property type="match status" value="1"/>
</dbReference>
<dbReference type="NCBIfam" id="TIGR00675">
    <property type="entry name" value="dcm"/>
    <property type="match status" value="1"/>
</dbReference>
<dbReference type="PRINTS" id="PR00105">
    <property type="entry name" value="C5METTRFRASE"/>
</dbReference>
<dbReference type="Gene3D" id="3.90.120.10">
    <property type="entry name" value="DNA Methylase, subunit A, domain 2"/>
    <property type="match status" value="1"/>
</dbReference>
<evidence type="ECO:0000256" key="4">
    <source>
        <dbReference type="ARBA" id="ARBA00022691"/>
    </source>
</evidence>
<reference evidence="8 9" key="1">
    <citation type="journal article" date="2020" name="Sci. Rep.">
        <title>A novel cyanobacterial geosmin producer, revising GeoA distribution and dispersion patterns in Bacteria.</title>
        <authorList>
            <person name="Churro C."/>
            <person name="Semedo-Aguiar A.P."/>
            <person name="Silva A.D."/>
            <person name="Pereira-Leal J.B."/>
            <person name="Leite R.B."/>
        </authorList>
    </citation>
    <scope>NUCLEOTIDE SEQUENCE [LARGE SCALE GENOMIC DNA]</scope>
    <source>
        <strain evidence="8 9">IPMA8</strain>
    </source>
</reference>
<dbReference type="Proteomes" id="UP000702425">
    <property type="component" value="Unassembled WGS sequence"/>
</dbReference>
<dbReference type="GO" id="GO:0003886">
    <property type="term" value="F:DNA (cytosine-5-)-methyltransferase activity"/>
    <property type="evidence" value="ECO:0007669"/>
    <property type="project" value="UniProtKB-EC"/>
</dbReference>
<dbReference type="SUPFAM" id="SSF53335">
    <property type="entry name" value="S-adenosyl-L-methionine-dependent methyltransferases"/>
    <property type="match status" value="1"/>
</dbReference>
<evidence type="ECO:0000256" key="3">
    <source>
        <dbReference type="ARBA" id="ARBA00022679"/>
    </source>
</evidence>
<accession>A0ABX2CXA8</accession>
<dbReference type="InterPro" id="IPR050390">
    <property type="entry name" value="C5-Methyltransferase"/>
</dbReference>
<organism evidence="8 9">
    <name type="scientific">Microcoleus asticus IPMA8</name>
    <dbReference type="NCBI Taxonomy" id="2563858"/>
    <lineage>
        <taxon>Bacteria</taxon>
        <taxon>Bacillati</taxon>
        <taxon>Cyanobacteriota</taxon>
        <taxon>Cyanophyceae</taxon>
        <taxon>Oscillatoriophycideae</taxon>
        <taxon>Oscillatoriales</taxon>
        <taxon>Microcoleaceae</taxon>
        <taxon>Microcoleus</taxon>
        <taxon>Microcoleus asticus</taxon>
    </lineage>
</organism>
<protein>
    <recommendedName>
        <fullName evidence="1">DNA (cytosine-5-)-methyltransferase</fullName>
        <ecNumber evidence="1">2.1.1.37</ecNumber>
    </recommendedName>
</protein>